<gene>
    <name evidence="2" type="ORF">CISG_07534</name>
</gene>
<name>A0A0J8R347_COCIT</name>
<protein>
    <submittedName>
        <fullName evidence="2">Uncharacterized protein</fullName>
    </submittedName>
</protein>
<dbReference type="Proteomes" id="UP000054559">
    <property type="component" value="Unassembled WGS sequence"/>
</dbReference>
<reference evidence="3" key="1">
    <citation type="journal article" date="2010" name="Genome Res.">
        <title>Population genomic sequencing of Coccidioides fungi reveals recent hybridization and transposon control.</title>
        <authorList>
            <person name="Neafsey D.E."/>
            <person name="Barker B.M."/>
            <person name="Sharpton T.J."/>
            <person name="Stajich J.E."/>
            <person name="Park D.J."/>
            <person name="Whiston E."/>
            <person name="Hung C.-Y."/>
            <person name="McMahan C."/>
            <person name="White J."/>
            <person name="Sykes S."/>
            <person name="Heiman D."/>
            <person name="Young S."/>
            <person name="Zeng Q."/>
            <person name="Abouelleil A."/>
            <person name="Aftuck L."/>
            <person name="Bessette D."/>
            <person name="Brown A."/>
            <person name="FitzGerald M."/>
            <person name="Lui A."/>
            <person name="Macdonald J.P."/>
            <person name="Priest M."/>
            <person name="Orbach M.J."/>
            <person name="Galgiani J.N."/>
            <person name="Kirkland T.N."/>
            <person name="Cole G.T."/>
            <person name="Birren B.W."/>
            <person name="Henn M.R."/>
            <person name="Taylor J.W."/>
            <person name="Rounsley S.D."/>
        </authorList>
    </citation>
    <scope>NUCLEOTIDE SEQUENCE [LARGE SCALE GENOMIC DNA]</scope>
    <source>
        <strain evidence="3">RMSCC 3703</strain>
    </source>
</reference>
<evidence type="ECO:0000313" key="3">
    <source>
        <dbReference type="Proteomes" id="UP000054559"/>
    </source>
</evidence>
<proteinExistence type="predicted"/>
<organism evidence="2 3">
    <name type="scientific">Coccidioides immitis RMSCC 3703</name>
    <dbReference type="NCBI Taxonomy" id="454286"/>
    <lineage>
        <taxon>Eukaryota</taxon>
        <taxon>Fungi</taxon>
        <taxon>Dikarya</taxon>
        <taxon>Ascomycota</taxon>
        <taxon>Pezizomycotina</taxon>
        <taxon>Eurotiomycetes</taxon>
        <taxon>Eurotiomycetidae</taxon>
        <taxon>Onygenales</taxon>
        <taxon>Onygenaceae</taxon>
        <taxon>Coccidioides</taxon>
    </lineage>
</organism>
<evidence type="ECO:0000256" key="1">
    <source>
        <dbReference type="SAM" id="MobiDB-lite"/>
    </source>
</evidence>
<sequence length="100" mass="11115">MSSKIELPTIHTIPPAHNSPHDSSCSEKGERGGRFFSVGNDRTHHIKRRGGANHERSNFNLRLEGESPVLQIEPMNQQEQVASDNSQKLTALLKCKSSPE</sequence>
<dbReference type="AlphaFoldDB" id="A0A0J8R347"/>
<feature type="compositionally biased region" description="Basic and acidic residues" evidence="1">
    <location>
        <begin position="24"/>
        <end position="33"/>
    </location>
</feature>
<accession>A0A0J8R347</accession>
<feature type="region of interest" description="Disordered" evidence="1">
    <location>
        <begin position="1"/>
        <end position="56"/>
    </location>
</feature>
<dbReference type="EMBL" id="DS268171">
    <property type="protein sequence ID" value="KMU79171.1"/>
    <property type="molecule type" value="Genomic_DNA"/>
</dbReference>
<evidence type="ECO:0000313" key="2">
    <source>
        <dbReference type="EMBL" id="KMU79171.1"/>
    </source>
</evidence>